<dbReference type="PROSITE" id="PS01117">
    <property type="entry name" value="HTH_MARR_1"/>
    <property type="match status" value="1"/>
</dbReference>
<evidence type="ECO:0000259" key="4">
    <source>
        <dbReference type="PROSITE" id="PS50995"/>
    </source>
</evidence>
<dbReference type="InterPro" id="IPR036388">
    <property type="entry name" value="WH-like_DNA-bd_sf"/>
</dbReference>
<dbReference type="InterPro" id="IPR036390">
    <property type="entry name" value="WH_DNA-bd_sf"/>
</dbReference>
<dbReference type="AlphaFoldDB" id="A0A9X1IME2"/>
<proteinExistence type="predicted"/>
<sequence length="139" mass="15817">MSIYIGESTLALMHGYKNRLRQISIDSDVHLPFCHLRILKCIHSTQNCRANDIVKALVLDKSQVTRAVKSLVNEGYVTKLPCTEDQRSQRLKTTECGGILISELHHLELQVNQTMTTSLTPQQKAEFLKTLNIMLNNLR</sequence>
<name>A0A9X1IME2_9GAMM</name>
<protein>
    <submittedName>
        <fullName evidence="5">MarR family winged helix-turn-helix transcriptional regulator</fullName>
    </submittedName>
</protein>
<organism evidence="5 6">
    <name type="scientific">Marinomonas algarum</name>
    <dbReference type="NCBI Taxonomy" id="2883105"/>
    <lineage>
        <taxon>Bacteria</taxon>
        <taxon>Pseudomonadati</taxon>
        <taxon>Pseudomonadota</taxon>
        <taxon>Gammaproteobacteria</taxon>
        <taxon>Oceanospirillales</taxon>
        <taxon>Oceanospirillaceae</taxon>
        <taxon>Marinomonas</taxon>
    </lineage>
</organism>
<dbReference type="PANTHER" id="PTHR42756">
    <property type="entry name" value="TRANSCRIPTIONAL REGULATOR, MARR"/>
    <property type="match status" value="1"/>
</dbReference>
<dbReference type="PANTHER" id="PTHR42756:SF1">
    <property type="entry name" value="TRANSCRIPTIONAL REPRESSOR OF EMRAB OPERON"/>
    <property type="match status" value="1"/>
</dbReference>
<dbReference type="EMBL" id="JAJATW010000010">
    <property type="protein sequence ID" value="MCB5161898.1"/>
    <property type="molecule type" value="Genomic_DNA"/>
</dbReference>
<feature type="domain" description="HTH marR-type" evidence="4">
    <location>
        <begin position="1"/>
        <end position="136"/>
    </location>
</feature>
<dbReference type="InterPro" id="IPR023187">
    <property type="entry name" value="Tscrpt_reg_MarR-type_CS"/>
</dbReference>
<dbReference type="SUPFAM" id="SSF46785">
    <property type="entry name" value="Winged helix' DNA-binding domain"/>
    <property type="match status" value="1"/>
</dbReference>
<dbReference type="Proteomes" id="UP001139095">
    <property type="component" value="Unassembled WGS sequence"/>
</dbReference>
<dbReference type="GO" id="GO:0003700">
    <property type="term" value="F:DNA-binding transcription factor activity"/>
    <property type="evidence" value="ECO:0007669"/>
    <property type="project" value="InterPro"/>
</dbReference>
<dbReference type="InterPro" id="IPR000835">
    <property type="entry name" value="HTH_MarR-typ"/>
</dbReference>
<comment type="caution">
    <text evidence="5">The sequence shown here is derived from an EMBL/GenBank/DDBJ whole genome shotgun (WGS) entry which is preliminary data.</text>
</comment>
<dbReference type="PROSITE" id="PS50995">
    <property type="entry name" value="HTH_MARR_2"/>
    <property type="match status" value="1"/>
</dbReference>
<keyword evidence="3" id="KW-0804">Transcription</keyword>
<dbReference type="GO" id="GO:0003677">
    <property type="term" value="F:DNA binding"/>
    <property type="evidence" value="ECO:0007669"/>
    <property type="project" value="UniProtKB-KW"/>
</dbReference>
<evidence type="ECO:0000313" key="5">
    <source>
        <dbReference type="EMBL" id="MCB5161898.1"/>
    </source>
</evidence>
<keyword evidence="6" id="KW-1185">Reference proteome</keyword>
<reference evidence="5" key="1">
    <citation type="submission" date="2021-10" db="EMBL/GenBank/DDBJ databases">
        <title>Marinomonas pontica sp. nov., isolated from the Black Sea.</title>
        <authorList>
            <person name="Zhao L.-H."/>
            <person name="Xue J.-H."/>
        </authorList>
    </citation>
    <scope>NUCLEOTIDE SEQUENCE</scope>
    <source>
        <strain evidence="5">E8</strain>
    </source>
</reference>
<gene>
    <name evidence="5" type="ORF">LG368_08280</name>
</gene>
<dbReference type="SMART" id="SM00347">
    <property type="entry name" value="HTH_MARR"/>
    <property type="match status" value="1"/>
</dbReference>
<evidence type="ECO:0000313" key="6">
    <source>
        <dbReference type="Proteomes" id="UP001139095"/>
    </source>
</evidence>
<dbReference type="RefSeq" id="WP_226754264.1">
    <property type="nucleotide sequence ID" value="NZ_JAJATW010000010.1"/>
</dbReference>
<keyword evidence="1" id="KW-0805">Transcription regulation</keyword>
<evidence type="ECO:0000256" key="2">
    <source>
        <dbReference type="ARBA" id="ARBA00023125"/>
    </source>
</evidence>
<accession>A0A9X1IME2</accession>
<keyword evidence="2" id="KW-0238">DNA-binding</keyword>
<dbReference type="PRINTS" id="PR00598">
    <property type="entry name" value="HTHMARR"/>
</dbReference>
<evidence type="ECO:0000256" key="1">
    <source>
        <dbReference type="ARBA" id="ARBA00023015"/>
    </source>
</evidence>
<dbReference type="Gene3D" id="1.10.10.10">
    <property type="entry name" value="Winged helix-like DNA-binding domain superfamily/Winged helix DNA-binding domain"/>
    <property type="match status" value="1"/>
</dbReference>
<evidence type="ECO:0000256" key="3">
    <source>
        <dbReference type="ARBA" id="ARBA00023163"/>
    </source>
</evidence>
<dbReference type="Pfam" id="PF01047">
    <property type="entry name" value="MarR"/>
    <property type="match status" value="1"/>
</dbReference>